<dbReference type="Proteomes" id="UP001620514">
    <property type="component" value="Unassembled WGS sequence"/>
</dbReference>
<evidence type="ECO:0000313" key="1">
    <source>
        <dbReference type="EMBL" id="MFK4447470.1"/>
    </source>
</evidence>
<dbReference type="EMBL" id="JBIYDN010000035">
    <property type="protein sequence ID" value="MFK4447470.1"/>
    <property type="molecule type" value="Genomic_DNA"/>
</dbReference>
<gene>
    <name evidence="1" type="ORF">ABH943_007506</name>
</gene>
<evidence type="ECO:0008006" key="3">
    <source>
        <dbReference type="Google" id="ProtNLM"/>
    </source>
</evidence>
<protein>
    <recommendedName>
        <fullName evidence="3">Pathogenesis-related transcriptional factor and ERF protein</fullName>
    </recommendedName>
</protein>
<evidence type="ECO:0000313" key="2">
    <source>
        <dbReference type="Proteomes" id="UP001620514"/>
    </source>
</evidence>
<dbReference type="RefSeq" id="WP_404613117.1">
    <property type="nucleotide sequence ID" value="NZ_JBIYDN010000035.1"/>
</dbReference>
<keyword evidence="2" id="KW-1185">Reference proteome</keyword>
<comment type="caution">
    <text evidence="1">The sequence shown here is derived from an EMBL/GenBank/DDBJ whole genome shotgun (WGS) entry which is preliminary data.</text>
</comment>
<accession>A0ABW8MUS2</accession>
<sequence>MKVISLTRGKVAIVDDEDYEALSAFKWYAMRDRRKHVEDVWYAARGVWNRQAKRMRHIQMQRDLMNPQPGFIVAFRNHDGLDCRRENLVITTKSRSNAQRRLKQRDLPKGVRFIKGWFEARILSSNTSVGFFNTPEEAAVAYQAASVEHGFDRLELEDVKQAYPMLRASQ</sequence>
<reference evidence="1 2" key="2">
    <citation type="submission" date="2024-11" db="EMBL/GenBank/DDBJ databases">
        <title>Using genomics to understand microbial adaptation to soil warming.</title>
        <authorList>
            <person name="Deangelis K.M. PhD."/>
        </authorList>
    </citation>
    <scope>NUCLEOTIDE SEQUENCE [LARGE SCALE GENOMIC DNA]</scope>
    <source>
        <strain evidence="1 2">GAS97</strain>
    </source>
</reference>
<proteinExistence type="predicted"/>
<organism evidence="1 2">
    <name type="scientific">Caballeronia udeis</name>
    <dbReference type="NCBI Taxonomy" id="1232866"/>
    <lineage>
        <taxon>Bacteria</taxon>
        <taxon>Pseudomonadati</taxon>
        <taxon>Pseudomonadota</taxon>
        <taxon>Betaproteobacteria</taxon>
        <taxon>Burkholderiales</taxon>
        <taxon>Burkholderiaceae</taxon>
        <taxon>Caballeronia</taxon>
    </lineage>
</organism>
<name>A0ABW8MUS2_9BURK</name>
<reference evidence="1 2" key="1">
    <citation type="submission" date="2024-10" db="EMBL/GenBank/DDBJ databases">
        <authorList>
            <person name="Deangelis K."/>
            <person name="Huntemann M."/>
            <person name="Clum A."/>
            <person name="Wang J."/>
            <person name="Palaniappan K."/>
            <person name="Ritter S."/>
            <person name="Chen I.-M."/>
            <person name="Stamatis D."/>
            <person name="Reddy T."/>
            <person name="O'Malley R."/>
            <person name="Daum C."/>
            <person name="Ng V."/>
            <person name="Ivanova N."/>
            <person name="Kyrpides N."/>
            <person name="Woyke T."/>
        </authorList>
    </citation>
    <scope>NUCLEOTIDE SEQUENCE [LARGE SCALE GENOMIC DNA]</scope>
    <source>
        <strain evidence="1 2">GAS97</strain>
    </source>
</reference>